<dbReference type="InterPro" id="IPR036890">
    <property type="entry name" value="HATPase_C_sf"/>
</dbReference>
<sequence>MSITSSSNIKMWIIFLLNSWLLCSFTNVSYGQKVIIDSLQNVLNNTKSDSIRSDINEQIAYQYLYYKPDSSKIYIERSLELAKKINSQAAIAKAHNRMGTYNVVTSQYTDAILEFQKSLQYYKKSTDLNGLSTTYGNLGALDFYLKDYDAALENFHKSIKLLDTAKHTSQYTKEIINLGAVHREKKNLDSAYYYAKLSIAYSKKLVDKRMLSVANYNMGTAQFLLNQPEEALKSLNASLEQKNVPLQFKLLATCYKAQVLNSLGKYNEAENLLEGLEEKILSLNDHYLTLVFYESKEVIYQSLNQFAKALAYSQRYKTLNKTVHNEEQTNIFQNIKAKYAQEERAYENELLRNESEIQSLQIERQKHAIYAVGIILVLLLIIIIILYRLYKFKAQNNQVLKDNQKRLNASNSDLAAINRQKDNLFSIVAHDVKSPLAAILNSINLLHEDHKNLNEEETALVYSELQKQTSDLFYLIENVLVWAKSQMNGFKFSYSKLNTDKFIREALQVEMIFINRKNINVVNNINKEETINTDSQVLRVLLRNLINNAVKFTPVDGTITFSTYYNKDYYHINITDTGIGISEDKIKKVLVDQERYTLKGTADEPGNGIGLILCQEIASKIGGHIEARSEMGKGSTFTLVIPTHMHGE</sequence>
<feature type="transmembrane region" description="Helical" evidence="9">
    <location>
        <begin position="368"/>
        <end position="390"/>
    </location>
</feature>
<dbReference type="InterPro" id="IPR036097">
    <property type="entry name" value="HisK_dim/P_sf"/>
</dbReference>
<dbReference type="PROSITE" id="PS50005">
    <property type="entry name" value="TPR"/>
    <property type="match status" value="1"/>
</dbReference>
<evidence type="ECO:0000256" key="1">
    <source>
        <dbReference type="ARBA" id="ARBA00000085"/>
    </source>
</evidence>
<dbReference type="Pfam" id="PF02518">
    <property type="entry name" value="HATPase_c"/>
    <property type="match status" value="1"/>
</dbReference>
<evidence type="ECO:0000256" key="7">
    <source>
        <dbReference type="PROSITE-ProRule" id="PRU00339"/>
    </source>
</evidence>
<evidence type="ECO:0000256" key="4">
    <source>
        <dbReference type="ARBA" id="ARBA00022679"/>
    </source>
</evidence>
<dbReference type="SUPFAM" id="SSF48452">
    <property type="entry name" value="TPR-like"/>
    <property type="match status" value="2"/>
</dbReference>
<keyword evidence="3" id="KW-0597">Phosphoprotein</keyword>
<keyword evidence="8" id="KW-0175">Coiled coil</keyword>
<dbReference type="PROSITE" id="PS50109">
    <property type="entry name" value="HIS_KIN"/>
    <property type="match status" value="1"/>
</dbReference>
<evidence type="ECO:0000256" key="6">
    <source>
        <dbReference type="ARBA" id="ARBA00023012"/>
    </source>
</evidence>
<dbReference type="InterPro" id="IPR005467">
    <property type="entry name" value="His_kinase_dom"/>
</dbReference>
<dbReference type="Gene3D" id="3.30.565.10">
    <property type="entry name" value="Histidine kinase-like ATPase, C-terminal domain"/>
    <property type="match status" value="1"/>
</dbReference>
<dbReference type="InterPro" id="IPR004358">
    <property type="entry name" value="Sig_transdc_His_kin-like_C"/>
</dbReference>
<dbReference type="EMBL" id="QOVM01000002">
    <property type="protein sequence ID" value="RXG23281.1"/>
    <property type="molecule type" value="Genomic_DNA"/>
</dbReference>
<dbReference type="PRINTS" id="PR00344">
    <property type="entry name" value="BCTRLSENSOR"/>
</dbReference>
<keyword evidence="5 11" id="KW-0418">Kinase</keyword>
<feature type="repeat" description="TPR" evidence="7">
    <location>
        <begin position="132"/>
        <end position="165"/>
    </location>
</feature>
<reference evidence="11 12" key="1">
    <citation type="submission" date="2018-07" db="EMBL/GenBank/DDBJ databases">
        <title>Leeuwenhoekiella genomics.</title>
        <authorList>
            <person name="Tahon G."/>
            <person name="Willems A."/>
        </authorList>
    </citation>
    <scope>NUCLEOTIDE SEQUENCE [LARGE SCALE GENOMIC DNA]</scope>
    <source>
        <strain evidence="11 12">LMG 22550</strain>
    </source>
</reference>
<dbReference type="PANTHER" id="PTHR43711">
    <property type="entry name" value="TWO-COMPONENT HISTIDINE KINASE"/>
    <property type="match status" value="1"/>
</dbReference>
<gene>
    <name evidence="11" type="ORF">DSM00_894</name>
</gene>
<evidence type="ECO:0000256" key="9">
    <source>
        <dbReference type="SAM" id="Phobius"/>
    </source>
</evidence>
<dbReference type="InterPro" id="IPR019734">
    <property type="entry name" value="TPR_rpt"/>
</dbReference>
<organism evidence="11 12">
    <name type="scientific">Leeuwenhoekiella aequorea</name>
    <dbReference type="NCBI Taxonomy" id="283736"/>
    <lineage>
        <taxon>Bacteria</taxon>
        <taxon>Pseudomonadati</taxon>
        <taxon>Bacteroidota</taxon>
        <taxon>Flavobacteriia</taxon>
        <taxon>Flavobacteriales</taxon>
        <taxon>Flavobacteriaceae</taxon>
        <taxon>Leeuwenhoekiella</taxon>
    </lineage>
</organism>
<dbReference type="AlphaFoldDB" id="A0A4Q0P9P8"/>
<dbReference type="InterPro" id="IPR003661">
    <property type="entry name" value="HisK_dim/P_dom"/>
</dbReference>
<feature type="coiled-coil region" evidence="8">
    <location>
        <begin position="259"/>
        <end position="286"/>
    </location>
</feature>
<dbReference type="InterPro" id="IPR011990">
    <property type="entry name" value="TPR-like_helical_dom_sf"/>
</dbReference>
<comment type="caution">
    <text evidence="11">The sequence shown here is derived from an EMBL/GenBank/DDBJ whole genome shotgun (WGS) entry which is preliminary data.</text>
</comment>
<evidence type="ECO:0000256" key="8">
    <source>
        <dbReference type="SAM" id="Coils"/>
    </source>
</evidence>
<dbReference type="Gene3D" id="1.10.287.130">
    <property type="match status" value="1"/>
</dbReference>
<proteinExistence type="predicted"/>
<dbReference type="SMART" id="SM00387">
    <property type="entry name" value="HATPase_c"/>
    <property type="match status" value="1"/>
</dbReference>
<dbReference type="OrthoDB" id="9810447at2"/>
<dbReference type="PANTHER" id="PTHR43711:SF26">
    <property type="entry name" value="SENSOR HISTIDINE KINASE RCSC"/>
    <property type="match status" value="1"/>
</dbReference>
<dbReference type="CDD" id="cd00082">
    <property type="entry name" value="HisKA"/>
    <property type="match status" value="1"/>
</dbReference>
<evidence type="ECO:0000256" key="5">
    <source>
        <dbReference type="ARBA" id="ARBA00022777"/>
    </source>
</evidence>
<evidence type="ECO:0000259" key="10">
    <source>
        <dbReference type="PROSITE" id="PS50109"/>
    </source>
</evidence>
<keyword evidence="9" id="KW-0812">Transmembrane</keyword>
<name>A0A4Q0P9P8_9FLAO</name>
<accession>A0A4Q0P9P8</accession>
<dbReference type="EC" id="2.7.13.3" evidence="2"/>
<evidence type="ECO:0000313" key="12">
    <source>
        <dbReference type="Proteomes" id="UP000289238"/>
    </source>
</evidence>
<dbReference type="SMART" id="SM00388">
    <property type="entry name" value="HisKA"/>
    <property type="match status" value="1"/>
</dbReference>
<keyword evidence="4" id="KW-0808">Transferase</keyword>
<keyword evidence="12" id="KW-1185">Reference proteome</keyword>
<evidence type="ECO:0000256" key="3">
    <source>
        <dbReference type="ARBA" id="ARBA00022553"/>
    </source>
</evidence>
<dbReference type="SMART" id="SM00028">
    <property type="entry name" value="TPR"/>
    <property type="match status" value="4"/>
</dbReference>
<dbReference type="SUPFAM" id="SSF55874">
    <property type="entry name" value="ATPase domain of HSP90 chaperone/DNA topoisomerase II/histidine kinase"/>
    <property type="match status" value="1"/>
</dbReference>
<evidence type="ECO:0000256" key="2">
    <source>
        <dbReference type="ARBA" id="ARBA00012438"/>
    </source>
</evidence>
<feature type="domain" description="Histidine kinase" evidence="10">
    <location>
        <begin position="427"/>
        <end position="645"/>
    </location>
</feature>
<dbReference type="InterPro" id="IPR003594">
    <property type="entry name" value="HATPase_dom"/>
</dbReference>
<dbReference type="Gene3D" id="1.25.40.10">
    <property type="entry name" value="Tetratricopeptide repeat domain"/>
    <property type="match status" value="2"/>
</dbReference>
<dbReference type="GO" id="GO:0000155">
    <property type="term" value="F:phosphorelay sensor kinase activity"/>
    <property type="evidence" value="ECO:0007669"/>
    <property type="project" value="InterPro"/>
</dbReference>
<protein>
    <recommendedName>
        <fullName evidence="2">histidine kinase</fullName>
        <ecNumber evidence="2">2.7.13.3</ecNumber>
    </recommendedName>
</protein>
<keyword evidence="9" id="KW-1133">Transmembrane helix</keyword>
<comment type="catalytic activity">
    <reaction evidence="1">
        <text>ATP + protein L-histidine = ADP + protein N-phospho-L-histidine.</text>
        <dbReference type="EC" id="2.7.13.3"/>
    </reaction>
</comment>
<keyword evidence="7" id="KW-0802">TPR repeat</keyword>
<keyword evidence="6" id="KW-0902">Two-component regulatory system</keyword>
<dbReference type="RefSeq" id="WP_128756822.1">
    <property type="nucleotide sequence ID" value="NZ_QOVM01000002.1"/>
</dbReference>
<dbReference type="InterPro" id="IPR050736">
    <property type="entry name" value="Sensor_HK_Regulatory"/>
</dbReference>
<dbReference type="Proteomes" id="UP000289238">
    <property type="component" value="Unassembled WGS sequence"/>
</dbReference>
<keyword evidence="9" id="KW-0472">Membrane</keyword>
<dbReference type="SUPFAM" id="SSF47384">
    <property type="entry name" value="Homodimeric domain of signal transducing histidine kinase"/>
    <property type="match status" value="1"/>
</dbReference>
<evidence type="ECO:0000313" key="11">
    <source>
        <dbReference type="EMBL" id="RXG23281.1"/>
    </source>
</evidence>